<keyword evidence="2" id="KW-1185">Reference proteome</keyword>
<dbReference type="KEGG" id="apuu:APUU_30110S"/>
<accession>A0A7R7XID6</accession>
<dbReference type="AlphaFoldDB" id="A0A7R7XID6"/>
<dbReference type="GeneID" id="64971890"/>
<evidence type="ECO:0000313" key="2">
    <source>
        <dbReference type="Proteomes" id="UP000654913"/>
    </source>
</evidence>
<reference evidence="1" key="2">
    <citation type="submission" date="2021-02" db="EMBL/GenBank/DDBJ databases">
        <title>Aspergillus puulaauensis MK2 genome sequence.</title>
        <authorList>
            <person name="Futagami T."/>
            <person name="Mori K."/>
            <person name="Kadooka C."/>
            <person name="Tanaka T."/>
        </authorList>
    </citation>
    <scope>NUCLEOTIDE SEQUENCE</scope>
    <source>
        <strain evidence="1">MK2</strain>
    </source>
</reference>
<sequence length="118" mass="13174">MDVRKQDPTKDGSRTRIRSVYSDANGRIAIAIAAKPSTGREIGTAMSIRSISSVILLLVWPVALYLNDGITSTIIGRLYMVVMIACWLQEADWVRLLREIFDRLGLFGRRLDIGFGFG</sequence>
<proteinExistence type="predicted"/>
<reference evidence="1" key="1">
    <citation type="submission" date="2021-01" db="EMBL/GenBank/DDBJ databases">
        <authorList>
            <consortium name="Aspergillus puulaauensis MK2 genome sequencing consortium"/>
            <person name="Kazuki M."/>
            <person name="Futagami T."/>
        </authorList>
    </citation>
    <scope>NUCLEOTIDE SEQUENCE</scope>
    <source>
        <strain evidence="1">MK2</strain>
    </source>
</reference>
<dbReference type="RefSeq" id="XP_041554079.1">
    <property type="nucleotide sequence ID" value="XM_041701167.1"/>
</dbReference>
<dbReference type="Proteomes" id="UP000654913">
    <property type="component" value="Chromosome 3"/>
</dbReference>
<organism evidence="1 2">
    <name type="scientific">Aspergillus puulaauensis</name>
    <dbReference type="NCBI Taxonomy" id="1220207"/>
    <lineage>
        <taxon>Eukaryota</taxon>
        <taxon>Fungi</taxon>
        <taxon>Dikarya</taxon>
        <taxon>Ascomycota</taxon>
        <taxon>Pezizomycotina</taxon>
        <taxon>Eurotiomycetes</taxon>
        <taxon>Eurotiomycetidae</taxon>
        <taxon>Eurotiales</taxon>
        <taxon>Aspergillaceae</taxon>
        <taxon>Aspergillus</taxon>
    </lineage>
</organism>
<protein>
    <submittedName>
        <fullName evidence="1">Uncharacterized protein</fullName>
    </submittedName>
</protein>
<dbReference type="EMBL" id="AP024445">
    <property type="protein sequence ID" value="BCS21885.1"/>
    <property type="molecule type" value="Genomic_DNA"/>
</dbReference>
<name>A0A7R7XID6_9EURO</name>
<gene>
    <name evidence="1" type="ORF">APUU_30110S</name>
</gene>
<evidence type="ECO:0000313" key="1">
    <source>
        <dbReference type="EMBL" id="BCS21885.1"/>
    </source>
</evidence>